<organism evidence="1 2">
    <name type="scientific">Verticillium longisporum</name>
    <name type="common">Verticillium dahliae var. longisporum</name>
    <dbReference type="NCBI Taxonomy" id="100787"/>
    <lineage>
        <taxon>Eukaryota</taxon>
        <taxon>Fungi</taxon>
        <taxon>Dikarya</taxon>
        <taxon>Ascomycota</taxon>
        <taxon>Pezizomycotina</taxon>
        <taxon>Sordariomycetes</taxon>
        <taxon>Hypocreomycetidae</taxon>
        <taxon>Glomerellales</taxon>
        <taxon>Plectosphaerellaceae</taxon>
        <taxon>Verticillium</taxon>
    </lineage>
</organism>
<dbReference type="AlphaFoldDB" id="A0A0G4KGJ0"/>
<reference evidence="2" key="1">
    <citation type="submission" date="2015-05" db="EMBL/GenBank/DDBJ databases">
        <authorList>
            <person name="Fogelqvist Johan"/>
        </authorList>
    </citation>
    <scope>NUCLEOTIDE SEQUENCE [LARGE SCALE GENOMIC DNA]</scope>
</reference>
<name>A0A0G4KGJ0_VERLO</name>
<accession>A0A0G4KGJ0</accession>
<proteinExistence type="predicted"/>
<evidence type="ECO:0000313" key="1">
    <source>
        <dbReference type="EMBL" id="CRJ94262.1"/>
    </source>
</evidence>
<protein>
    <submittedName>
        <fullName evidence="1">Uncharacterized protein</fullName>
    </submittedName>
</protein>
<feature type="non-terminal residue" evidence="1">
    <location>
        <position position="1"/>
    </location>
</feature>
<evidence type="ECO:0000313" key="2">
    <source>
        <dbReference type="Proteomes" id="UP000045706"/>
    </source>
</evidence>
<dbReference type="EMBL" id="CVQI01000305">
    <property type="protein sequence ID" value="CRJ94262.1"/>
    <property type="molecule type" value="Genomic_DNA"/>
</dbReference>
<sequence>WWSQCNHTFAWYPTRGQADDPLPD</sequence>
<gene>
    <name evidence="1" type="ORF">BN1723_020801</name>
</gene>
<dbReference type="Proteomes" id="UP000045706">
    <property type="component" value="Unassembled WGS sequence"/>
</dbReference>